<name>A0AAD5SGE8_9FUNG</name>
<proteinExistence type="predicted"/>
<protein>
    <submittedName>
        <fullName evidence="1">Uncharacterized protein</fullName>
    </submittedName>
</protein>
<gene>
    <name evidence="1" type="ORF">HK097_003514</name>
</gene>
<comment type="caution">
    <text evidence="1">The sequence shown here is derived from an EMBL/GenBank/DDBJ whole genome shotgun (WGS) entry which is preliminary data.</text>
</comment>
<feature type="non-terminal residue" evidence="1">
    <location>
        <position position="108"/>
    </location>
</feature>
<keyword evidence="2" id="KW-1185">Reference proteome</keyword>
<evidence type="ECO:0000313" key="2">
    <source>
        <dbReference type="Proteomes" id="UP001212841"/>
    </source>
</evidence>
<reference evidence="1" key="1">
    <citation type="submission" date="2020-05" db="EMBL/GenBank/DDBJ databases">
        <title>Phylogenomic resolution of chytrid fungi.</title>
        <authorList>
            <person name="Stajich J.E."/>
            <person name="Amses K."/>
            <person name="Simmons R."/>
            <person name="Seto K."/>
            <person name="Myers J."/>
            <person name="Bonds A."/>
            <person name="Quandt C.A."/>
            <person name="Barry K."/>
            <person name="Liu P."/>
            <person name="Grigoriev I."/>
            <person name="Longcore J.E."/>
            <person name="James T.Y."/>
        </authorList>
    </citation>
    <scope>NUCLEOTIDE SEQUENCE</scope>
    <source>
        <strain evidence="1">JEL0318</strain>
    </source>
</reference>
<dbReference type="EMBL" id="JADGJD010000183">
    <property type="protein sequence ID" value="KAJ3053744.1"/>
    <property type="molecule type" value="Genomic_DNA"/>
</dbReference>
<organism evidence="1 2">
    <name type="scientific">Rhizophlyctis rosea</name>
    <dbReference type="NCBI Taxonomy" id="64517"/>
    <lineage>
        <taxon>Eukaryota</taxon>
        <taxon>Fungi</taxon>
        <taxon>Fungi incertae sedis</taxon>
        <taxon>Chytridiomycota</taxon>
        <taxon>Chytridiomycota incertae sedis</taxon>
        <taxon>Chytridiomycetes</taxon>
        <taxon>Rhizophlyctidales</taxon>
        <taxon>Rhizophlyctidaceae</taxon>
        <taxon>Rhizophlyctis</taxon>
    </lineage>
</organism>
<dbReference type="AlphaFoldDB" id="A0AAD5SGE8"/>
<sequence length="108" mass="12253">MHLAQLVEIVSVYCLYIPNDKMPQPLTKAPLAEICLWWKSFMHTSVPLEKYTKELNDIWHGWVQERVLDSAISRMRGAVDPLDGKVMDVVGVCDKKVAAEEKEVGEAI</sequence>
<evidence type="ECO:0000313" key="1">
    <source>
        <dbReference type="EMBL" id="KAJ3053744.1"/>
    </source>
</evidence>
<accession>A0AAD5SGE8</accession>
<dbReference type="Proteomes" id="UP001212841">
    <property type="component" value="Unassembled WGS sequence"/>
</dbReference>